<evidence type="ECO:0000313" key="10">
    <source>
        <dbReference type="Proteomes" id="UP001431010"/>
    </source>
</evidence>
<feature type="domain" description="PatG" evidence="7">
    <location>
        <begin position="395"/>
        <end position="487"/>
    </location>
</feature>
<dbReference type="CDD" id="cd07476">
    <property type="entry name" value="Peptidases_S8_thiazoline_oxidase_subtilisin-like_protease"/>
    <property type="match status" value="1"/>
</dbReference>
<dbReference type="InterPro" id="IPR000209">
    <property type="entry name" value="Peptidase_S8/S53_dom"/>
</dbReference>
<keyword evidence="2 5" id="KW-0645">Protease</keyword>
<evidence type="ECO:0000259" key="8">
    <source>
        <dbReference type="Pfam" id="PF18065"/>
    </source>
</evidence>
<evidence type="ECO:0000259" key="6">
    <source>
        <dbReference type="Pfam" id="PF00082"/>
    </source>
</evidence>
<dbReference type="PANTHER" id="PTHR43806">
    <property type="entry name" value="PEPTIDASE S8"/>
    <property type="match status" value="1"/>
</dbReference>
<proteinExistence type="inferred from homology"/>
<dbReference type="InterPro" id="IPR023830">
    <property type="entry name" value="Peptidase_S8A_PatG"/>
</dbReference>
<evidence type="ECO:0000259" key="7">
    <source>
        <dbReference type="Pfam" id="PF18047"/>
    </source>
</evidence>
<dbReference type="Proteomes" id="UP001431010">
    <property type="component" value="Chromosome"/>
</dbReference>
<keyword evidence="10" id="KW-1185">Reference proteome</keyword>
<feature type="active site" description="Charge relay system" evidence="5">
    <location>
        <position position="57"/>
    </location>
</feature>
<dbReference type="RefSeq" id="WP_231322601.1">
    <property type="nucleotide sequence ID" value="NZ_CP088156.1"/>
</dbReference>
<evidence type="ECO:0000256" key="3">
    <source>
        <dbReference type="ARBA" id="ARBA00022801"/>
    </source>
</evidence>
<sequence>MHNAEAYAHLGQGDDRICIAVLDGPVDMTHPCFAGAQVTVVNALLPPGEACGPALAHGTHVASIIFGQPGSDVEGVAPRCRGLFIPVFASDRRNDHLGCSQLDLARAILLAAENGAHVINISGGELTRSGEPAPVLAQAIETCARRNILIVAAAGNDGCDCLHVPAAARSVLAVGAMDPAGAPLSSSNWGEAYRTQGILAPGADVLGAVPGGGTTRKSGTSFAAPFVSGLVGLLASRQVAHGESPNPQAIRAAVLQNATPCVPTDSTDCRRSLAGVLDIDAAIRAITEGDDAMTEDAMEFGEATQSSLQETFVPVQVEPSMQRAGGGVHMSEDAPSSAAADVLAPSAVAARGVMPARSTPRGGGVVPSCGGGKCSCGGGGGGCGCGGGQQAPALVFALGQLDYEFASEARRDTFIQHMPAGANQPELHANMIAYLRSNDFQFEAASLTWLLKLDQTPIYAIQPAGPFANQIYEFLVSTLADQLPKQNDPDAVVELVSVPGIIAGSMRLRSGQVVPVVVPRALGMFAWSSKALVERVMGPRPDEAAARSAFDAQTQAIRTFIFRVYYDLRNLGLTGEDRALNFSATNLVQSLEAHKRVTSEYELDTICVERSPICRVDSECYDVKLCFFNPKNVLESDQVIKLTVDVTDSMPVSIGPARGWAQRDCRPR</sequence>
<dbReference type="InterPro" id="IPR040636">
    <property type="entry name" value="PatG_C"/>
</dbReference>
<name>A0ABY3RDD3_9BRAD</name>
<gene>
    <name evidence="9" type="ORF">LQG66_01420</name>
</gene>
<dbReference type="PRINTS" id="PR00723">
    <property type="entry name" value="SUBTILISIN"/>
</dbReference>
<feature type="active site" description="Charge relay system" evidence="5">
    <location>
        <position position="221"/>
    </location>
</feature>
<dbReference type="InterPro" id="IPR050131">
    <property type="entry name" value="Peptidase_S8_subtilisin-like"/>
</dbReference>
<evidence type="ECO:0000313" key="9">
    <source>
        <dbReference type="EMBL" id="UFZ05007.1"/>
    </source>
</evidence>
<dbReference type="InterPro" id="IPR040483">
    <property type="entry name" value="PatG_dom"/>
</dbReference>
<dbReference type="Gene3D" id="3.40.50.200">
    <property type="entry name" value="Peptidase S8/S53 domain"/>
    <property type="match status" value="1"/>
</dbReference>
<dbReference type="Pfam" id="PF00082">
    <property type="entry name" value="Peptidase_S8"/>
    <property type="match status" value="1"/>
</dbReference>
<feature type="domain" description="Peptidase S8/S53" evidence="6">
    <location>
        <begin position="16"/>
        <end position="259"/>
    </location>
</feature>
<dbReference type="Pfam" id="PF18065">
    <property type="entry name" value="PatG_C"/>
    <property type="match status" value="1"/>
</dbReference>
<accession>A0ABY3RDD3</accession>
<dbReference type="Pfam" id="PF18047">
    <property type="entry name" value="PatG_D"/>
    <property type="match status" value="1"/>
</dbReference>
<dbReference type="SUPFAM" id="SSF52743">
    <property type="entry name" value="Subtilisin-like"/>
    <property type="match status" value="1"/>
</dbReference>
<keyword evidence="3 5" id="KW-0378">Hydrolase</keyword>
<reference evidence="9" key="1">
    <citation type="journal article" date="2024" name="Antonie Van Leeuwenhoek">
        <title>Bradyrhizobium ontarionense sp. nov., a novel bacterial symbiont isolated from Aeschynomene indica (Indian jointvetch), harbours photosynthesis, nitrogen fixation and nitrous oxide (N2O) reductase genes.</title>
        <authorList>
            <person name="Bromfield E.S.P."/>
            <person name="Cloutier S."/>
        </authorList>
    </citation>
    <scope>NUCLEOTIDE SEQUENCE</scope>
    <source>
        <strain evidence="9">A19</strain>
    </source>
</reference>
<feature type="active site" description="Charge relay system" evidence="5">
    <location>
        <position position="23"/>
    </location>
</feature>
<dbReference type="InterPro" id="IPR034056">
    <property type="entry name" value="Pep_S8_PatG/PatA-like"/>
</dbReference>
<keyword evidence="4 5" id="KW-0720">Serine protease</keyword>
<dbReference type="GO" id="GO:0008233">
    <property type="term" value="F:peptidase activity"/>
    <property type="evidence" value="ECO:0007669"/>
    <property type="project" value="UniProtKB-KW"/>
</dbReference>
<comment type="similarity">
    <text evidence="1 5">Belongs to the peptidase S8 family.</text>
</comment>
<dbReference type="PROSITE" id="PS51892">
    <property type="entry name" value="SUBTILASE"/>
    <property type="match status" value="1"/>
</dbReference>
<evidence type="ECO:0000256" key="1">
    <source>
        <dbReference type="ARBA" id="ARBA00011073"/>
    </source>
</evidence>
<dbReference type="GO" id="GO:0006508">
    <property type="term" value="P:proteolysis"/>
    <property type="evidence" value="ECO:0007669"/>
    <property type="project" value="UniProtKB-KW"/>
</dbReference>
<dbReference type="PROSITE" id="PS00138">
    <property type="entry name" value="SUBTILASE_SER"/>
    <property type="match status" value="1"/>
</dbReference>
<organism evidence="9 10">
    <name type="scientific">Bradyrhizobium ontarionense</name>
    <dbReference type="NCBI Taxonomy" id="2898149"/>
    <lineage>
        <taxon>Bacteria</taxon>
        <taxon>Pseudomonadati</taxon>
        <taxon>Pseudomonadota</taxon>
        <taxon>Alphaproteobacteria</taxon>
        <taxon>Hyphomicrobiales</taxon>
        <taxon>Nitrobacteraceae</taxon>
        <taxon>Bradyrhizobium</taxon>
    </lineage>
</organism>
<dbReference type="EMBL" id="CP088156">
    <property type="protein sequence ID" value="UFZ05007.1"/>
    <property type="molecule type" value="Genomic_DNA"/>
</dbReference>
<evidence type="ECO:0000256" key="4">
    <source>
        <dbReference type="ARBA" id="ARBA00022825"/>
    </source>
</evidence>
<dbReference type="PANTHER" id="PTHR43806:SF11">
    <property type="entry name" value="CEREVISIN-RELATED"/>
    <property type="match status" value="1"/>
</dbReference>
<protein>
    <submittedName>
        <fullName evidence="9">PatA/PatG family cyanobactin maturation protease</fullName>
    </submittedName>
</protein>
<evidence type="ECO:0000256" key="2">
    <source>
        <dbReference type="ARBA" id="ARBA00022670"/>
    </source>
</evidence>
<dbReference type="NCBIfam" id="TIGR03895">
    <property type="entry name" value="protease_PatA"/>
    <property type="match status" value="1"/>
</dbReference>
<dbReference type="InterPro" id="IPR015500">
    <property type="entry name" value="Peptidase_S8_subtilisin-rel"/>
</dbReference>
<feature type="domain" description="PatG C-terminal" evidence="8">
    <location>
        <begin position="553"/>
        <end position="660"/>
    </location>
</feature>
<dbReference type="InterPro" id="IPR023828">
    <property type="entry name" value="Peptidase_S8_Ser-AS"/>
</dbReference>
<evidence type="ECO:0000256" key="5">
    <source>
        <dbReference type="PROSITE-ProRule" id="PRU01240"/>
    </source>
</evidence>
<dbReference type="InterPro" id="IPR036852">
    <property type="entry name" value="Peptidase_S8/S53_dom_sf"/>
</dbReference>